<accession>A0A3D8GQJ5</accession>
<comment type="caution">
    <text evidence="1">The sequence shown here is derived from an EMBL/GenBank/DDBJ whole genome shotgun (WGS) entry which is preliminary data.</text>
</comment>
<dbReference type="GO" id="GO:0032259">
    <property type="term" value="P:methylation"/>
    <property type="evidence" value="ECO:0007669"/>
    <property type="project" value="UniProtKB-KW"/>
</dbReference>
<reference evidence="1 2" key="1">
    <citation type="submission" date="2018-07" db="EMBL/GenBank/DDBJ databases">
        <title>Bacillus sp. YLB-04 draft genome sequence.</title>
        <authorList>
            <person name="Yu L."/>
            <person name="Tang X."/>
        </authorList>
    </citation>
    <scope>NUCLEOTIDE SEQUENCE [LARGE SCALE GENOMIC DNA]</scope>
    <source>
        <strain evidence="1 2">YLB-04</strain>
    </source>
</reference>
<dbReference type="Proteomes" id="UP000257144">
    <property type="component" value="Unassembled WGS sequence"/>
</dbReference>
<dbReference type="EMBL" id="QNQT01000004">
    <property type="protein sequence ID" value="RDU36708.1"/>
    <property type="molecule type" value="Genomic_DNA"/>
</dbReference>
<dbReference type="AlphaFoldDB" id="A0A3D8GQJ5"/>
<dbReference type="OrthoDB" id="9780095at2"/>
<evidence type="ECO:0000313" key="2">
    <source>
        <dbReference type="Proteomes" id="UP000257144"/>
    </source>
</evidence>
<dbReference type="InterPro" id="IPR029063">
    <property type="entry name" value="SAM-dependent_MTases_sf"/>
</dbReference>
<dbReference type="Gene3D" id="3.40.50.150">
    <property type="entry name" value="Vaccinia Virus protein VP39"/>
    <property type="match status" value="1"/>
</dbReference>
<evidence type="ECO:0000313" key="1">
    <source>
        <dbReference type="EMBL" id="RDU36708.1"/>
    </source>
</evidence>
<proteinExistence type="predicted"/>
<keyword evidence="2" id="KW-1185">Reference proteome</keyword>
<sequence length="205" mass="24111">MQVDVERYKDALLNIKTAGGQKGFLKSIHYHPYEPTPYEALDSLFAEYELESRDRLVDFGCGKGRLAFYANYLFNAYVTGVEMNEVFYHEAIENRNGYLAKMKKRADKVHFLCCLAEDYPIEPEDNKFYFFNPFTQSIFIKVVNRILESAEKSPRDIDLILYYPSGDYVQFLEYQTSFELVKEVILPGLYEKNANERFLVYRKDV</sequence>
<dbReference type="GO" id="GO:0008168">
    <property type="term" value="F:methyltransferase activity"/>
    <property type="evidence" value="ECO:0007669"/>
    <property type="project" value="UniProtKB-KW"/>
</dbReference>
<gene>
    <name evidence="1" type="ORF">DRW41_11675</name>
</gene>
<keyword evidence="1" id="KW-0808">Transferase</keyword>
<name>A0A3D8GQJ5_9BACI</name>
<dbReference type="CDD" id="cd02440">
    <property type="entry name" value="AdoMet_MTases"/>
    <property type="match status" value="1"/>
</dbReference>
<keyword evidence="1" id="KW-0489">Methyltransferase</keyword>
<dbReference type="RefSeq" id="WP_115452180.1">
    <property type="nucleotide sequence ID" value="NZ_QNQT01000004.1"/>
</dbReference>
<organism evidence="1 2">
    <name type="scientific">Neobacillus piezotolerans</name>
    <dbReference type="NCBI Taxonomy" id="2259171"/>
    <lineage>
        <taxon>Bacteria</taxon>
        <taxon>Bacillati</taxon>
        <taxon>Bacillota</taxon>
        <taxon>Bacilli</taxon>
        <taxon>Bacillales</taxon>
        <taxon>Bacillaceae</taxon>
        <taxon>Neobacillus</taxon>
    </lineage>
</organism>
<protein>
    <submittedName>
        <fullName evidence="1">SAM-dependent methyltransferase</fullName>
    </submittedName>
</protein>
<dbReference type="SUPFAM" id="SSF53335">
    <property type="entry name" value="S-adenosyl-L-methionine-dependent methyltransferases"/>
    <property type="match status" value="1"/>
</dbReference>